<keyword evidence="2" id="KW-1133">Transmembrane helix</keyword>
<feature type="region of interest" description="Disordered" evidence="1">
    <location>
        <begin position="608"/>
        <end position="632"/>
    </location>
</feature>
<name>A0A6H5G4W9_9HEMI</name>
<feature type="compositionally biased region" description="Basic and acidic residues" evidence="1">
    <location>
        <begin position="448"/>
        <end position="457"/>
    </location>
</feature>
<feature type="region of interest" description="Disordered" evidence="1">
    <location>
        <begin position="447"/>
        <end position="485"/>
    </location>
</feature>
<feature type="transmembrane region" description="Helical" evidence="2">
    <location>
        <begin position="355"/>
        <end position="380"/>
    </location>
</feature>
<proteinExistence type="predicted"/>
<sequence>MKPFLVRPQEAAIEYVFLVGRCRPFGEEDDQCRSFCWSLATIRIKPCPEYHNPVWKSPGSSPVRLIKSLYSESSPVQNQVLILRVKSCPETRPESSPVQDIKSEYSDARPVRNQVPSGISSPNIRNLILNQVLSRISSPNIRNQVLPEILSPIRDKVLSRIKSKIKFWQFQRNVIAFNFRQGGAQYLADLMADLTLKQNAEFPDIFSFENCFGDFNELPTSRTPDCWSVIRSNVTCRSTLGETAKRLRSYKPIVAQPAKNSKRRYCLFIAGSPLAAIMLTVASRNKVKTSQKDHGIHTDFVKAPRCGSRSLRSCYPSRILTKKTLMSSHFYSSDNNPNFFFAQAYQRPRPAAVQIARIAAVTLISVSFILGFFMLASAYITASYTCYQDNYPAPQISFELSSRSVYGFVEWSTLAINASIVLRRPLHIEQLEDRPVFQALVDSLGAEENSHSKRESPEAPAVENKLHQEHQQEERNSESRDDQPIQIKLPLQLDFDELAGSMIEKNQRSRMNCVVEKRRAEEVMDHQPKTVRLPFGVNLTTDPRYEHITGERMAIFCESGNDQRCPSIFPLRSSKLSNRSWPPNSKWPPSRWRLSIWQLSSSSTISRWTTKSGGSPIRCLNPANSRSSSARR</sequence>
<organism evidence="3 4">
    <name type="scientific">Nesidiocoris tenuis</name>
    <dbReference type="NCBI Taxonomy" id="355587"/>
    <lineage>
        <taxon>Eukaryota</taxon>
        <taxon>Metazoa</taxon>
        <taxon>Ecdysozoa</taxon>
        <taxon>Arthropoda</taxon>
        <taxon>Hexapoda</taxon>
        <taxon>Insecta</taxon>
        <taxon>Pterygota</taxon>
        <taxon>Neoptera</taxon>
        <taxon>Paraneoptera</taxon>
        <taxon>Hemiptera</taxon>
        <taxon>Heteroptera</taxon>
        <taxon>Panheteroptera</taxon>
        <taxon>Cimicomorpha</taxon>
        <taxon>Miridae</taxon>
        <taxon>Dicyphina</taxon>
        <taxon>Nesidiocoris</taxon>
    </lineage>
</organism>
<keyword evidence="2" id="KW-0812">Transmembrane</keyword>
<dbReference type="AlphaFoldDB" id="A0A6H5G4W9"/>
<reference evidence="3 4" key="1">
    <citation type="submission" date="2020-02" db="EMBL/GenBank/DDBJ databases">
        <authorList>
            <person name="Ferguson B K."/>
        </authorList>
    </citation>
    <scope>NUCLEOTIDE SEQUENCE [LARGE SCALE GENOMIC DNA]</scope>
</reference>
<gene>
    <name evidence="3" type="ORF">NTEN_LOCUS4094</name>
</gene>
<keyword evidence="4" id="KW-1185">Reference proteome</keyword>
<evidence type="ECO:0000313" key="3">
    <source>
        <dbReference type="EMBL" id="CAA9997800.1"/>
    </source>
</evidence>
<protein>
    <submittedName>
        <fullName evidence="3">Uncharacterized protein</fullName>
    </submittedName>
</protein>
<keyword evidence="2" id="KW-0472">Membrane</keyword>
<accession>A0A6H5G4W9</accession>
<dbReference type="OrthoDB" id="8964374at2759"/>
<evidence type="ECO:0000256" key="2">
    <source>
        <dbReference type="SAM" id="Phobius"/>
    </source>
</evidence>
<dbReference type="EMBL" id="CADCXU010005939">
    <property type="protein sequence ID" value="CAA9997800.1"/>
    <property type="molecule type" value="Genomic_DNA"/>
</dbReference>
<feature type="compositionally biased region" description="Basic and acidic residues" evidence="1">
    <location>
        <begin position="464"/>
        <end position="483"/>
    </location>
</feature>
<evidence type="ECO:0000256" key="1">
    <source>
        <dbReference type="SAM" id="MobiDB-lite"/>
    </source>
</evidence>
<evidence type="ECO:0000313" key="4">
    <source>
        <dbReference type="Proteomes" id="UP000479000"/>
    </source>
</evidence>
<dbReference type="Proteomes" id="UP000479000">
    <property type="component" value="Unassembled WGS sequence"/>
</dbReference>